<dbReference type="Pfam" id="PF00787">
    <property type="entry name" value="PX"/>
    <property type="match status" value="1"/>
</dbReference>
<feature type="compositionally biased region" description="Polar residues" evidence="2">
    <location>
        <begin position="311"/>
        <end position="322"/>
    </location>
</feature>
<dbReference type="CDD" id="cd06093">
    <property type="entry name" value="PX_domain"/>
    <property type="match status" value="1"/>
</dbReference>
<feature type="domain" description="PX" evidence="3">
    <location>
        <begin position="1480"/>
        <end position="1652"/>
    </location>
</feature>
<dbReference type="InterPro" id="IPR037213">
    <property type="entry name" value="Run_dom_sf"/>
</dbReference>
<dbReference type="PANTHER" id="PTHR22775:SF3">
    <property type="entry name" value="SORTING NEXIN-13"/>
    <property type="match status" value="1"/>
</dbReference>
<dbReference type="Pfam" id="PF08628">
    <property type="entry name" value="Nexin_C"/>
    <property type="match status" value="1"/>
</dbReference>
<accession>K0SYR2</accession>
<dbReference type="OrthoDB" id="120967at2759"/>
<dbReference type="GO" id="GO:0035091">
    <property type="term" value="F:phosphatidylinositol binding"/>
    <property type="evidence" value="ECO:0007669"/>
    <property type="project" value="InterPro"/>
</dbReference>
<feature type="compositionally biased region" description="Polar residues" evidence="2">
    <location>
        <begin position="1725"/>
        <end position="1738"/>
    </location>
</feature>
<sequence>MWGHLEQIMFSARLQIQNQFDNPRINVRYSLLVLAPIILSYVCVQPSLSVWNSTFSGIASFVLAGWHFALRVVGTSLGIGLGLGLAGHVYDVLSDAASTSESTSRAPKSSWGSYTANSGPQQVTRDIRPHAMDDDNSYHALMRSAGYIVDSSSLRGQMINGPRARDAMAANDAKRELMTIKSSSQPQRSNVQHHRISMYQFDRGGKASSLMRRMWPNLSPLVNDGLAKLTEFVLRDYVSSWYSKVDENLVYTDPTKETTVLAPLVNSDGMNARVSLRANSSFSEGDAGRPRRASPSTSQRRRDQHDPSFRSPYSTLPNESNHQQRTMILTTTGLQQSPFIESLYGCFAYLFGMMATRASENVNVLDLLLIKFPSLLSQNLRVYRLMRRSALEKKRRRIVQERERYRKLEREQRGVNGSGMSGRSSSFSVPSAGEATEEVSEISVVREYLLAGRLHRAITFGLDVPSILFADPLAKDCPPGPSFQGNSDVSRLHGNSDEDAVLYDRVLSDESTLMYECELDYGRVLASKITKLVVPKDEMDSSIVKTMLAEMLASCILGPVMGCFVPDSVNGWLIKGLGLLSGAAADSAGAESNQSPVSADAASSQYAKKSTSSTSDEVFLKTADAESEDSDLLDRIVDDVLEEIGSDGSANSQDPPSSLFGIEHNEQGILDENASWNMSEQIITALSMSIVELGSCVDFDDCRLARERNQDCFVDWDAPNCCDAVKHLVLIIEAALLHGARSAAKLETPSRSFTDSFIEMESLEVTLETSQDDMDDFSVDVAEELRDSDKVRSRRLHQHSSLSAALMELTGDIDTFQGLVEDAEMSHDGQSTMDGNGDDDSNNDTEPEIYVPRPNELSTLRTLIAAWLHTGQAYKVLSIIVKAKRTILEPFYHCNAFLRGNYSAEFIKLLRKLDAVDILVDTMAVLASPCLLLNPGGLDSFIENTIRRPSLPRTNYKGDDQFPGFQGRKATHPAVADSNPNLNPLSVVGSVKANFVNNRDRIARFAQSASEIDLNPFKDRNVAQTSGSSIAYNLHQNSQQLPAYLNFNQNEVFASSLRSERDRRTESWLREIKDRNRADFVSRTKGAKDKDTMMHRELHHLARYFLSNTSHIRIESCSFDNMESSKSAANVILKAVSSRRKVEVPDEDSSFLLRAQPRPLKPLSIQREQRNPQLASKVYVAVYEQPALHPKTKRFYGGKYLRQCLMRYYPNDRTASISTSENLVLDGRQDARGSQEEVLSLRFQNTKHACLKLANAGLLSSPLMEPNDFCSTSRAGRAVDFAYKTNLYEDPKAELGGKKFIVRNASSPRADASSLELSDASLTASIIMRGSCGLNVCDVTPGSFNIKVCDNGTPLVLLRASRESGSAESSKAKDEARPYRPSFIRAALLVRSAKVEASSQCLLHCIKTGSTRAPSKPKSDEWLQPALTLLHYANSRNQQQQSVLLRDMRFGINHIDRGQLSRNGILNPRFPTALRGLNTKVEGAVEMKSSDFDLLNSPLILFKIRCTAIVEYIGDGEDADEVDEKGRSKARYFREEWTVLRSLREFSVFHKHLKGQVSTKEHSMNTGAKLVGAATAVFQIGPNDTNDQQRGPFIPSLSAATKQGNLGLSNKRLVEKRTKLLDQYLRYLASPNNLLSRCPELLKFLGAYTNLFPFSGTDKAGPDSYGRDDIRRVELVTEKLKVGIVLAKDGSAREVTRTTVSTITTQDSSEGLSLTEDRPEVDDNATVSTLGNATVTQEEPTREEMSQSSAPQDSNYDTAAKKMAMMRASEIKLKDVRRSLFRLLKFLFDLDNASFFRSRVISVLKTMSHAVASAHDFQVLLYDKHLHYMNGEWFSNWINYFLDMFWPDGVFYTKAPPLTENEIAALKRNSKDKLEKMFPDQLRTVLGAQHTEEGLDMLHEMLQYRIVLKSMAYQLLDLLWLEFFPELKDFVTGVDALEKE</sequence>
<dbReference type="Pfam" id="PF02194">
    <property type="entry name" value="PXA"/>
    <property type="match status" value="1"/>
</dbReference>
<dbReference type="SUPFAM" id="SSF64268">
    <property type="entry name" value="PX domain"/>
    <property type="match status" value="1"/>
</dbReference>
<evidence type="ECO:0000313" key="4">
    <source>
        <dbReference type="EMBL" id="EJK66121.1"/>
    </source>
</evidence>
<dbReference type="PANTHER" id="PTHR22775">
    <property type="entry name" value="SORTING NEXIN"/>
    <property type="match status" value="1"/>
</dbReference>
<feature type="compositionally biased region" description="Polar residues" evidence="2">
    <location>
        <begin position="593"/>
        <end position="608"/>
    </location>
</feature>
<feature type="compositionally biased region" description="Acidic residues" evidence="2">
    <location>
        <begin position="836"/>
        <end position="847"/>
    </location>
</feature>
<evidence type="ECO:0000313" key="5">
    <source>
        <dbReference type="Proteomes" id="UP000266841"/>
    </source>
</evidence>
<feature type="region of interest" description="Disordered" evidence="2">
    <location>
        <begin position="1704"/>
        <end position="1755"/>
    </location>
</feature>
<name>K0SYR2_THAOC</name>
<reference evidence="4 5" key="1">
    <citation type="journal article" date="2012" name="Genome Biol.">
        <title>Genome and low-iron response of an oceanic diatom adapted to chronic iron limitation.</title>
        <authorList>
            <person name="Lommer M."/>
            <person name="Specht M."/>
            <person name="Roy A.S."/>
            <person name="Kraemer L."/>
            <person name="Andreson R."/>
            <person name="Gutowska M.A."/>
            <person name="Wolf J."/>
            <person name="Bergner S.V."/>
            <person name="Schilhabel M.B."/>
            <person name="Klostermeier U.C."/>
            <person name="Beiko R.G."/>
            <person name="Rosenstiel P."/>
            <person name="Hippler M."/>
            <person name="Laroche J."/>
        </authorList>
    </citation>
    <scope>NUCLEOTIDE SEQUENCE [LARGE SCALE GENOMIC DNA]</scope>
    <source>
        <strain evidence="4 5">CCMP1005</strain>
    </source>
</reference>
<comment type="caution">
    <text evidence="4">The sequence shown here is derived from an EMBL/GenBank/DDBJ whole genome shotgun (WGS) entry which is preliminary data.</text>
</comment>
<dbReference type="OMA" id="RYFREEW"/>
<dbReference type="PROSITE" id="PS50195">
    <property type="entry name" value="PX"/>
    <property type="match status" value="1"/>
</dbReference>
<comment type="similarity">
    <text evidence="1">Belongs to the sorting nexin family.</text>
</comment>
<proteinExistence type="inferred from homology"/>
<dbReference type="InterPro" id="IPR036871">
    <property type="entry name" value="PX_dom_sf"/>
</dbReference>
<feature type="compositionally biased region" description="Low complexity" evidence="2">
    <location>
        <begin position="421"/>
        <end position="432"/>
    </location>
</feature>
<evidence type="ECO:0000259" key="3">
    <source>
        <dbReference type="PROSITE" id="PS50195"/>
    </source>
</evidence>
<dbReference type="InterPro" id="IPR001683">
    <property type="entry name" value="PX_dom"/>
</dbReference>
<dbReference type="Proteomes" id="UP000266841">
    <property type="component" value="Unassembled WGS sequence"/>
</dbReference>
<gene>
    <name evidence="4" type="ORF">THAOC_12976</name>
</gene>
<dbReference type="InterPro" id="IPR003114">
    <property type="entry name" value="Phox_assoc"/>
</dbReference>
<evidence type="ECO:0000256" key="2">
    <source>
        <dbReference type="SAM" id="MobiDB-lite"/>
    </source>
</evidence>
<organism evidence="4 5">
    <name type="scientific">Thalassiosira oceanica</name>
    <name type="common">Marine diatom</name>
    <dbReference type="NCBI Taxonomy" id="159749"/>
    <lineage>
        <taxon>Eukaryota</taxon>
        <taxon>Sar</taxon>
        <taxon>Stramenopiles</taxon>
        <taxon>Ochrophyta</taxon>
        <taxon>Bacillariophyta</taxon>
        <taxon>Coscinodiscophyceae</taxon>
        <taxon>Thalassiosirophycidae</taxon>
        <taxon>Thalassiosirales</taxon>
        <taxon>Thalassiosiraceae</taxon>
        <taxon>Thalassiosira</taxon>
    </lineage>
</organism>
<dbReference type="EMBL" id="AGNL01015255">
    <property type="protein sequence ID" value="EJK66121.1"/>
    <property type="molecule type" value="Genomic_DNA"/>
</dbReference>
<dbReference type="eggNOG" id="ENOG502RD6M">
    <property type="taxonomic scope" value="Eukaryota"/>
</dbReference>
<dbReference type="Gene3D" id="1.20.58.900">
    <property type="match status" value="1"/>
</dbReference>
<keyword evidence="5" id="KW-1185">Reference proteome</keyword>
<feature type="region of interest" description="Disordered" evidence="2">
    <location>
        <begin position="411"/>
        <end position="432"/>
    </location>
</feature>
<dbReference type="Gene3D" id="3.30.1520.10">
    <property type="entry name" value="Phox-like domain"/>
    <property type="match status" value="1"/>
</dbReference>
<feature type="region of interest" description="Disordered" evidence="2">
    <location>
        <begin position="278"/>
        <end position="322"/>
    </location>
</feature>
<feature type="region of interest" description="Disordered" evidence="2">
    <location>
        <begin position="826"/>
        <end position="851"/>
    </location>
</feature>
<dbReference type="InterPro" id="IPR013937">
    <property type="entry name" value="Sorting_nexin_C"/>
</dbReference>
<feature type="compositionally biased region" description="Polar residues" evidence="2">
    <location>
        <begin position="1746"/>
        <end position="1755"/>
    </location>
</feature>
<protein>
    <recommendedName>
        <fullName evidence="3">PX domain-containing protein</fullName>
    </recommendedName>
</protein>
<feature type="region of interest" description="Disordered" evidence="2">
    <location>
        <begin position="101"/>
        <end position="122"/>
    </location>
</feature>
<feature type="region of interest" description="Disordered" evidence="2">
    <location>
        <begin position="589"/>
        <end position="608"/>
    </location>
</feature>
<evidence type="ECO:0000256" key="1">
    <source>
        <dbReference type="ARBA" id="ARBA00010883"/>
    </source>
</evidence>